<keyword evidence="3" id="KW-1185">Reference proteome</keyword>
<sequence>MNKGRRIRDGLALARALPDRSLVTMVAAMSLLASLTFTGAVGARSLSDRWAKGAANLVTVQVPDPDKATSAAGRGASAATRVQAVLANLEAAPAVMRAHRLDGAELDRLLRPWIGDVGTAALPLPAVIEVDLAPGQTLPDPLISTLKTEAPGTLIEKNDDWRAQLHAIADSLLWCAGLATLLVGVIGAAVIGMATRLGLGARRESVTILHELGASDGYVAGRFGRRVAGLSLVGGLVGTLVSLPPIAVLARLMAPLAGGGSAEMGNMHGWWGFFTESLSSLMQGSAPQALLIGLGCIPLVVTLIGWVTAQVIVRVWLRRLP</sequence>
<comment type="caution">
    <text evidence="2">The sequence shown here is derived from an EMBL/GenBank/DDBJ whole genome shotgun (WGS) entry which is preliminary data.</text>
</comment>
<dbReference type="RefSeq" id="WP_173568453.1">
    <property type="nucleotide sequence ID" value="NZ_WOSY01000001.1"/>
</dbReference>
<keyword evidence="1" id="KW-0812">Transmembrane</keyword>
<reference evidence="2 3" key="1">
    <citation type="journal article" date="2020" name="Int. J. Syst. Evol. Microbiol.">
        <title>Novel acetic acid bacteria from cider fermentations: Acetobacter conturbans sp. nov. and Acetobacter fallax sp. nov.</title>
        <authorList>
            <person name="Sombolestani A.S."/>
            <person name="Cleenwerck I."/>
            <person name="Cnockaert M."/>
            <person name="Borremans W."/>
            <person name="Wieme A.D."/>
            <person name="De Vuyst L."/>
            <person name="Vandamme P."/>
        </authorList>
    </citation>
    <scope>NUCLEOTIDE SEQUENCE [LARGE SCALE GENOMIC DNA]</scope>
    <source>
        <strain evidence="2 3">LMG 1627</strain>
    </source>
</reference>
<proteinExistence type="predicted"/>
<evidence type="ECO:0000313" key="3">
    <source>
        <dbReference type="Proteomes" id="UP000631653"/>
    </source>
</evidence>
<dbReference type="EMBL" id="WOSY01000001">
    <property type="protein sequence ID" value="NHN87155.1"/>
    <property type="molecule type" value="Genomic_DNA"/>
</dbReference>
<gene>
    <name evidence="2" type="ORF">GOB81_00690</name>
</gene>
<keyword evidence="1" id="KW-0472">Membrane</keyword>
<dbReference type="GO" id="GO:0051301">
    <property type="term" value="P:cell division"/>
    <property type="evidence" value="ECO:0007669"/>
    <property type="project" value="UniProtKB-KW"/>
</dbReference>
<name>A0ABX0JYQ7_9PROT</name>
<feature type="transmembrane region" description="Helical" evidence="1">
    <location>
        <begin position="171"/>
        <end position="194"/>
    </location>
</feature>
<dbReference type="InterPro" id="IPR004513">
    <property type="entry name" value="FtsX"/>
</dbReference>
<keyword evidence="1" id="KW-1133">Transmembrane helix</keyword>
<organism evidence="2 3">
    <name type="scientific">Acetobacter conturbans</name>
    <dbReference type="NCBI Taxonomy" id="1737472"/>
    <lineage>
        <taxon>Bacteria</taxon>
        <taxon>Pseudomonadati</taxon>
        <taxon>Pseudomonadota</taxon>
        <taxon>Alphaproteobacteria</taxon>
        <taxon>Acetobacterales</taxon>
        <taxon>Acetobacteraceae</taxon>
        <taxon>Acetobacter</taxon>
    </lineage>
</organism>
<dbReference type="Proteomes" id="UP000631653">
    <property type="component" value="Unassembled WGS sequence"/>
</dbReference>
<feature type="transmembrane region" description="Helical" evidence="1">
    <location>
        <begin position="232"/>
        <end position="254"/>
    </location>
</feature>
<evidence type="ECO:0000256" key="1">
    <source>
        <dbReference type="SAM" id="Phobius"/>
    </source>
</evidence>
<dbReference type="PANTHER" id="PTHR47755:SF1">
    <property type="entry name" value="CELL DIVISION PROTEIN FTSX"/>
    <property type="match status" value="1"/>
</dbReference>
<keyword evidence="2" id="KW-0131">Cell cycle</keyword>
<dbReference type="PANTHER" id="PTHR47755">
    <property type="entry name" value="CELL DIVISION PROTEIN FTSX"/>
    <property type="match status" value="1"/>
</dbReference>
<keyword evidence="2" id="KW-0132">Cell division</keyword>
<feature type="transmembrane region" description="Helical" evidence="1">
    <location>
        <begin position="21"/>
        <end position="43"/>
    </location>
</feature>
<accession>A0ABX0JYQ7</accession>
<protein>
    <submittedName>
        <fullName evidence="2">Cell division protein FtsX</fullName>
    </submittedName>
</protein>
<evidence type="ECO:0000313" key="2">
    <source>
        <dbReference type="EMBL" id="NHN87155.1"/>
    </source>
</evidence>
<feature type="transmembrane region" description="Helical" evidence="1">
    <location>
        <begin position="289"/>
        <end position="317"/>
    </location>
</feature>